<feature type="transmembrane region" description="Helical" evidence="1">
    <location>
        <begin position="193"/>
        <end position="210"/>
    </location>
</feature>
<keyword evidence="1" id="KW-0812">Transmembrane</keyword>
<organism evidence="2 3">
    <name type="scientific">Flavobacterium collinsii</name>
    <dbReference type="NCBI Taxonomy" id="1114861"/>
    <lineage>
        <taxon>Bacteria</taxon>
        <taxon>Pseudomonadati</taxon>
        <taxon>Bacteroidota</taxon>
        <taxon>Flavobacteriia</taxon>
        <taxon>Flavobacteriales</taxon>
        <taxon>Flavobacteriaceae</taxon>
        <taxon>Flavobacterium</taxon>
    </lineage>
</organism>
<keyword evidence="1" id="KW-0472">Membrane</keyword>
<evidence type="ECO:0008006" key="4">
    <source>
        <dbReference type="Google" id="ProtNLM"/>
    </source>
</evidence>
<dbReference type="Proteomes" id="UP000474567">
    <property type="component" value="Unassembled WGS sequence"/>
</dbReference>
<comment type="caution">
    <text evidence="2">The sequence shown here is derived from an EMBL/GenBank/DDBJ whole genome shotgun (WGS) entry which is preliminary data.</text>
</comment>
<gene>
    <name evidence="2" type="ORF">FLACOL7796_01832</name>
</gene>
<feature type="transmembrane region" description="Helical" evidence="1">
    <location>
        <begin position="110"/>
        <end position="136"/>
    </location>
</feature>
<feature type="transmembrane region" description="Helical" evidence="1">
    <location>
        <begin position="12"/>
        <end position="33"/>
    </location>
</feature>
<reference evidence="2 3" key="1">
    <citation type="submission" date="2020-02" db="EMBL/GenBank/DDBJ databases">
        <authorList>
            <person name="Criscuolo A."/>
        </authorList>
    </citation>
    <scope>NUCLEOTIDE SEQUENCE [LARGE SCALE GENOMIC DNA]</scope>
    <source>
        <strain evidence="2">CECT7796</strain>
    </source>
</reference>
<protein>
    <recommendedName>
        <fullName evidence="4">Steroid 5-alpha reductase C-terminal domain-containing protein</fullName>
    </recommendedName>
</protein>
<evidence type="ECO:0000313" key="3">
    <source>
        <dbReference type="Proteomes" id="UP000474567"/>
    </source>
</evidence>
<keyword evidence="3" id="KW-1185">Reference proteome</keyword>
<name>A0ABN7EI86_9FLAO</name>
<dbReference type="Gene3D" id="1.20.120.1630">
    <property type="match status" value="1"/>
</dbReference>
<evidence type="ECO:0000313" key="2">
    <source>
        <dbReference type="EMBL" id="CAA9197759.1"/>
    </source>
</evidence>
<accession>A0ABN7EI86</accession>
<feature type="transmembrane region" description="Helical" evidence="1">
    <location>
        <begin position="216"/>
        <end position="233"/>
    </location>
</feature>
<evidence type="ECO:0000256" key="1">
    <source>
        <dbReference type="SAM" id="Phobius"/>
    </source>
</evidence>
<dbReference type="EMBL" id="CADCST010000077">
    <property type="protein sequence ID" value="CAA9197759.1"/>
    <property type="molecule type" value="Genomic_DNA"/>
</dbReference>
<sequence length="251" mass="29385">MALQEEFEKQSLWLLKYGKTFPYIMLIVGYLLLLKSEKYPDGLVLRQSSYENLYEALCLGLSLSGCILRIITMGYTPSAKLPDHKGISTSHHYVFGAYSIVRHPLYLANFIIWLGMIIITGDFWFIIAFGLLYFIYLERIMMAKEKQLKSKFGFKYSRWAENVPAILPNVWLYKKPHSAFNWEKISQRETGRLCSTFFIFFVFEISCQVMEGKNNYSFVLLVISAIFGIIYIGKNMKFIISFIRRLIVKMR</sequence>
<keyword evidence="1" id="KW-1133">Transmembrane helix</keyword>
<proteinExistence type="predicted"/>